<accession>A0A9Q3GU84</accession>
<reference evidence="3" key="1">
    <citation type="submission" date="2021-03" db="EMBL/GenBank/DDBJ databases">
        <title>Draft genome sequence of rust myrtle Austropuccinia psidii MF-1, a brazilian biotype.</title>
        <authorList>
            <person name="Quecine M.C."/>
            <person name="Pachon D.M.R."/>
            <person name="Bonatelli M.L."/>
            <person name="Correr F.H."/>
            <person name="Franceschini L.M."/>
            <person name="Leite T.F."/>
            <person name="Margarido G.R.A."/>
            <person name="Almeida C.A."/>
            <person name="Ferrarezi J.A."/>
            <person name="Labate C.A."/>
        </authorList>
    </citation>
    <scope>NUCLEOTIDE SEQUENCE</scope>
    <source>
        <strain evidence="3">MF-1</strain>
    </source>
</reference>
<comment type="caution">
    <text evidence="3">The sequence shown here is derived from an EMBL/GenBank/DDBJ whole genome shotgun (WGS) entry which is preliminary data.</text>
</comment>
<gene>
    <name evidence="3" type="ORF">O181_019247</name>
</gene>
<sequence>MEHGQQEVQPSTPLDRTWSRFPEDMFQRDRLQRTYGNHQRLTRSRPNQLFSGFEPFRNQESPFFTIPGSFKEKTRIQWQKQDLFQPKAERVRSNDPEAVGLCERSAQKPEIAVNTSRISSPTNRNITPTQIEHNVFTPDSNLNSDNLWLQMSQFEVKTQESFDDLKKINESFQRNAILQEATIKAIQESCAQLRKASEETNKRLNQVFEEQHHCKRDRDCLDQDINKLFIVYQNMKPQPQGHVLENPYHQEDIKPEALLVSKARSASQNQDGDNMSYSEKEALNQLPEASNWPRLSETGEYHHM</sequence>
<feature type="compositionally biased region" description="Polar residues" evidence="2">
    <location>
        <begin position="1"/>
        <end position="14"/>
    </location>
</feature>
<evidence type="ECO:0000256" key="1">
    <source>
        <dbReference type="SAM" id="Coils"/>
    </source>
</evidence>
<proteinExistence type="predicted"/>
<name>A0A9Q3GU84_9BASI</name>
<keyword evidence="1" id="KW-0175">Coiled coil</keyword>
<evidence type="ECO:0000256" key="2">
    <source>
        <dbReference type="SAM" id="MobiDB-lite"/>
    </source>
</evidence>
<evidence type="ECO:0000313" key="3">
    <source>
        <dbReference type="EMBL" id="MBW0479532.1"/>
    </source>
</evidence>
<feature type="coiled-coil region" evidence="1">
    <location>
        <begin position="183"/>
        <end position="210"/>
    </location>
</feature>
<feature type="region of interest" description="Disordered" evidence="2">
    <location>
        <begin position="283"/>
        <end position="304"/>
    </location>
</feature>
<evidence type="ECO:0000313" key="4">
    <source>
        <dbReference type="Proteomes" id="UP000765509"/>
    </source>
</evidence>
<dbReference type="Proteomes" id="UP000765509">
    <property type="component" value="Unassembled WGS sequence"/>
</dbReference>
<keyword evidence="4" id="KW-1185">Reference proteome</keyword>
<dbReference type="AlphaFoldDB" id="A0A9Q3GU84"/>
<feature type="region of interest" description="Disordered" evidence="2">
    <location>
        <begin position="1"/>
        <end position="23"/>
    </location>
</feature>
<protein>
    <submittedName>
        <fullName evidence="3">Uncharacterized protein</fullName>
    </submittedName>
</protein>
<dbReference type="EMBL" id="AVOT02005615">
    <property type="protein sequence ID" value="MBW0479532.1"/>
    <property type="molecule type" value="Genomic_DNA"/>
</dbReference>
<organism evidence="3 4">
    <name type="scientific">Austropuccinia psidii MF-1</name>
    <dbReference type="NCBI Taxonomy" id="1389203"/>
    <lineage>
        <taxon>Eukaryota</taxon>
        <taxon>Fungi</taxon>
        <taxon>Dikarya</taxon>
        <taxon>Basidiomycota</taxon>
        <taxon>Pucciniomycotina</taxon>
        <taxon>Pucciniomycetes</taxon>
        <taxon>Pucciniales</taxon>
        <taxon>Sphaerophragmiaceae</taxon>
        <taxon>Austropuccinia</taxon>
    </lineage>
</organism>